<evidence type="ECO:0000256" key="8">
    <source>
        <dbReference type="ARBA" id="ARBA00023146"/>
    </source>
</evidence>
<comment type="catalytic activity">
    <reaction evidence="9 10">
        <text>tRNA(Glu) + L-glutamate + ATP = L-glutamyl-tRNA(Glu) + AMP + diphosphate</text>
        <dbReference type="Rhea" id="RHEA:23540"/>
        <dbReference type="Rhea" id="RHEA-COMP:9663"/>
        <dbReference type="Rhea" id="RHEA-COMP:9680"/>
        <dbReference type="ChEBI" id="CHEBI:29985"/>
        <dbReference type="ChEBI" id="CHEBI:30616"/>
        <dbReference type="ChEBI" id="CHEBI:33019"/>
        <dbReference type="ChEBI" id="CHEBI:78442"/>
        <dbReference type="ChEBI" id="CHEBI:78520"/>
        <dbReference type="ChEBI" id="CHEBI:456215"/>
        <dbReference type="EC" id="6.1.1.17"/>
    </reaction>
</comment>
<dbReference type="Pfam" id="PF00749">
    <property type="entry name" value="tRNA-synt_1c"/>
    <property type="match status" value="1"/>
</dbReference>
<dbReference type="GO" id="GO:0004818">
    <property type="term" value="F:glutamate-tRNA ligase activity"/>
    <property type="evidence" value="ECO:0007669"/>
    <property type="project" value="UniProtKB-UniRule"/>
</dbReference>
<evidence type="ECO:0000256" key="6">
    <source>
        <dbReference type="ARBA" id="ARBA00022840"/>
    </source>
</evidence>
<dbReference type="CDD" id="cd09287">
    <property type="entry name" value="GluRS_non_core"/>
    <property type="match status" value="1"/>
</dbReference>
<keyword evidence="5 10" id="KW-0547">Nucleotide-binding</keyword>
<dbReference type="InterPro" id="IPR020059">
    <property type="entry name" value="Glu/Gln-tRNA-synth_Ib_codon-bd"/>
</dbReference>
<feature type="domain" description="Glutamyl/glutaminyl-tRNA synthetase class Ib catalytic" evidence="11">
    <location>
        <begin position="101"/>
        <end position="401"/>
    </location>
</feature>
<evidence type="ECO:0000259" key="11">
    <source>
        <dbReference type="Pfam" id="PF00749"/>
    </source>
</evidence>
<name>A0A483CLL7_9EURY</name>
<dbReference type="SUPFAM" id="SSF50715">
    <property type="entry name" value="Ribosomal protein L25-like"/>
    <property type="match status" value="1"/>
</dbReference>
<accession>A0A483CLL7</accession>
<dbReference type="InterPro" id="IPR050132">
    <property type="entry name" value="Gln/Glu-tRNA_Ligase"/>
</dbReference>
<dbReference type="AlphaFoldDB" id="A0A483CLL7"/>
<dbReference type="NCBIfam" id="TIGR00463">
    <property type="entry name" value="gltX_arch"/>
    <property type="match status" value="1"/>
</dbReference>
<feature type="short sequence motif" description="'HIGH' region" evidence="10">
    <location>
        <begin position="107"/>
        <end position="117"/>
    </location>
</feature>
<evidence type="ECO:0000256" key="1">
    <source>
        <dbReference type="ARBA" id="ARBA00004496"/>
    </source>
</evidence>
<keyword evidence="8 10" id="KW-0030">Aminoacyl-tRNA synthetase</keyword>
<keyword evidence="7 10" id="KW-0648">Protein biosynthesis</keyword>
<comment type="similarity">
    <text evidence="2 10">Belongs to the class-I aminoacyl-tRNA synthetase family. Glutamate--tRNA ligase type 2 subfamily.</text>
</comment>
<dbReference type="OrthoDB" id="10470at2157"/>
<evidence type="ECO:0000259" key="12">
    <source>
        <dbReference type="Pfam" id="PF03950"/>
    </source>
</evidence>
<dbReference type="InterPro" id="IPR004526">
    <property type="entry name" value="Glu-tRNA-synth_arc/euk"/>
</dbReference>
<comment type="function">
    <text evidence="10">Catalyzes the attachment of glutamate to tRNA(Glu) in a two-step reaction: glutamate is first activated by ATP to form Glu-AMP and then transferred to the acceptor end of tRNA(Glu).</text>
</comment>
<dbReference type="InterPro" id="IPR020056">
    <property type="entry name" value="Rbsml_bL25/Gln-tRNA_synth_N"/>
</dbReference>
<sequence length="559" mass="62522">MDERIREILFIYALENAVRHGNVPNAKAVMGKVLGARPDLRPHAKEIPAILTEVLAEVGAIPHEEWKGRLEGLAPDLIVADTGKKERKKDLPTLEETDGGVVMRFAPNPSGPLHLGHARAAFLNDAYVRRYGGRYVLRIEDTDPRRVDPEAYRMVPEDIEWMGLSITEIVYQSDRMDIYYEHCRQLIEQGGCYVCTCDAEYFRDLKLAKKPCPCRSQTVEENLALWDRMLSGGFAEGQVTVRVKTDLEHPDPAIRDFSIFRIVDAPAHPRISGTRVYPLMNFSVVVDDHLLGITHVIRGKDHIANTRRQRYIYDYFGWKPPVYRHYGRMGIEGVVLSTSSMREGIIEGTYTGWDDIHLGTLRAIARRGILPEAVRNAMLEIGIGETDISFSWENLFAQNKALIDESSDRFFFVPDPVTVTVADAPAAVAEIPRYPGNAERGVRTLAFSGTVVLPQGETTGADLVRLKDLFNIRIGAGDRASYAGDDLAAVRAVKAPIIQWMPEGYGIPCTVRTPEGDVSGLCEPDVANFEGRTVQFERFGFVRIDSAGPDGVFCYFTHR</sequence>
<dbReference type="PANTHER" id="PTHR43097:SF5">
    <property type="entry name" value="GLUTAMATE--TRNA LIGASE"/>
    <property type="match status" value="1"/>
</dbReference>
<protein>
    <recommendedName>
        <fullName evidence="10">Glutamate--tRNA ligase</fullName>
        <ecNumber evidence="10">6.1.1.17</ecNumber>
    </recommendedName>
    <alternativeName>
        <fullName evidence="10">Glutamyl-tRNA synthetase</fullName>
        <shortName evidence="10">GluRS</shortName>
    </alternativeName>
</protein>
<dbReference type="GO" id="GO:0005829">
    <property type="term" value="C:cytosol"/>
    <property type="evidence" value="ECO:0007669"/>
    <property type="project" value="TreeGrafter"/>
</dbReference>
<feature type="domain" description="Glutamyl/glutaminyl-tRNA synthetase class Ib anti-codon binding" evidence="12">
    <location>
        <begin position="408"/>
        <end position="476"/>
    </location>
</feature>
<evidence type="ECO:0000256" key="4">
    <source>
        <dbReference type="ARBA" id="ARBA00022598"/>
    </source>
</evidence>
<dbReference type="Gene3D" id="3.40.50.620">
    <property type="entry name" value="HUPs"/>
    <property type="match status" value="1"/>
</dbReference>
<keyword evidence="3 10" id="KW-0963">Cytoplasm</keyword>
<dbReference type="Pfam" id="PF20974">
    <property type="entry name" value="tRNA-synt_1c_C2"/>
    <property type="match status" value="1"/>
</dbReference>
<dbReference type="EMBL" id="PGCL01000007">
    <property type="protein sequence ID" value="TAJ43372.1"/>
    <property type="molecule type" value="Genomic_DNA"/>
</dbReference>
<evidence type="ECO:0000256" key="3">
    <source>
        <dbReference type="ARBA" id="ARBA00022490"/>
    </source>
</evidence>
<dbReference type="PRINTS" id="PR00987">
    <property type="entry name" value="TRNASYNTHGLU"/>
</dbReference>
<comment type="subcellular location">
    <subcellularLocation>
        <location evidence="1 10">Cytoplasm</location>
    </subcellularLocation>
</comment>
<keyword evidence="4 10" id="KW-0436">Ligase</keyword>
<comment type="caution">
    <text evidence="14">The sequence shown here is derived from an EMBL/GenBank/DDBJ whole genome shotgun (WGS) entry which is preliminary data.</text>
</comment>
<evidence type="ECO:0000256" key="5">
    <source>
        <dbReference type="ARBA" id="ARBA00022741"/>
    </source>
</evidence>
<keyword evidence="15" id="KW-1185">Reference proteome</keyword>
<dbReference type="Pfam" id="PF03950">
    <property type="entry name" value="tRNA-synt_1c_C"/>
    <property type="match status" value="1"/>
</dbReference>
<evidence type="ECO:0000313" key="14">
    <source>
        <dbReference type="EMBL" id="TAJ43372.1"/>
    </source>
</evidence>
<evidence type="ECO:0000259" key="13">
    <source>
        <dbReference type="Pfam" id="PF20974"/>
    </source>
</evidence>
<dbReference type="EC" id="6.1.1.17" evidence="10"/>
<dbReference type="InterPro" id="IPR001412">
    <property type="entry name" value="aa-tRNA-synth_I_CS"/>
</dbReference>
<dbReference type="RefSeq" id="WP_130647611.1">
    <property type="nucleotide sequence ID" value="NZ_PGCL01000007.1"/>
</dbReference>
<dbReference type="PANTHER" id="PTHR43097">
    <property type="entry name" value="GLUTAMINE-TRNA LIGASE"/>
    <property type="match status" value="1"/>
</dbReference>
<evidence type="ECO:0000313" key="15">
    <source>
        <dbReference type="Proteomes" id="UP000292580"/>
    </source>
</evidence>
<dbReference type="NCBIfam" id="NF003169">
    <property type="entry name" value="PRK04156.1"/>
    <property type="match status" value="1"/>
</dbReference>
<dbReference type="GO" id="GO:0005524">
    <property type="term" value="F:ATP binding"/>
    <property type="evidence" value="ECO:0007669"/>
    <property type="project" value="UniProtKB-UniRule"/>
</dbReference>
<reference evidence="14 15" key="1">
    <citation type="submission" date="2017-11" db="EMBL/GenBank/DDBJ databases">
        <title>Isolation and Characterization of Methanofollis Species from Methane Seep Offshore SW Taiwan.</title>
        <authorList>
            <person name="Teng N.-H."/>
            <person name="Lai M.-C."/>
            <person name="Chen S.-C."/>
        </authorList>
    </citation>
    <scope>NUCLEOTIDE SEQUENCE [LARGE SCALE GENOMIC DNA]</scope>
    <source>
        <strain evidence="14 15">FWC-SCC2</strain>
    </source>
</reference>
<feature type="domain" description="tRNA synthetases class I (E and Q) anti-codon binding" evidence="13">
    <location>
        <begin position="497"/>
        <end position="545"/>
    </location>
</feature>
<proteinExistence type="inferred from homology"/>
<evidence type="ECO:0000256" key="2">
    <source>
        <dbReference type="ARBA" id="ARBA00008927"/>
    </source>
</evidence>
<dbReference type="SUPFAM" id="SSF52374">
    <property type="entry name" value="Nucleotidylyl transferase"/>
    <property type="match status" value="1"/>
</dbReference>
<dbReference type="GO" id="GO:0043604">
    <property type="term" value="P:amide biosynthetic process"/>
    <property type="evidence" value="ECO:0007669"/>
    <property type="project" value="TreeGrafter"/>
</dbReference>
<evidence type="ECO:0000256" key="10">
    <source>
        <dbReference type="HAMAP-Rule" id="MF_02076"/>
    </source>
</evidence>
<dbReference type="GO" id="GO:0006424">
    <property type="term" value="P:glutamyl-tRNA aminoacylation"/>
    <property type="evidence" value="ECO:0007669"/>
    <property type="project" value="UniProtKB-UniRule"/>
</dbReference>
<dbReference type="InterPro" id="IPR014729">
    <property type="entry name" value="Rossmann-like_a/b/a_fold"/>
</dbReference>
<dbReference type="HAMAP" id="MF_02076">
    <property type="entry name" value="Glu_tRNA_synth_type2"/>
    <property type="match status" value="1"/>
</dbReference>
<dbReference type="InterPro" id="IPR020058">
    <property type="entry name" value="Glu/Gln-tRNA-synth_Ib_cat-dom"/>
</dbReference>
<evidence type="ECO:0000256" key="9">
    <source>
        <dbReference type="ARBA" id="ARBA00048351"/>
    </source>
</evidence>
<dbReference type="InterPro" id="IPR049437">
    <property type="entry name" value="tRNA-synt_1c_C2"/>
</dbReference>
<gene>
    <name evidence="10" type="primary">gltX</name>
    <name evidence="14" type="ORF">CUJ86_10920</name>
</gene>
<dbReference type="InterPro" id="IPR011035">
    <property type="entry name" value="Ribosomal_bL25/Gln-tRNA_synth"/>
</dbReference>
<dbReference type="Proteomes" id="UP000292580">
    <property type="component" value="Unassembled WGS sequence"/>
</dbReference>
<keyword evidence="6 10" id="KW-0067">ATP-binding</keyword>
<dbReference type="Gene3D" id="2.40.240.100">
    <property type="match status" value="1"/>
</dbReference>
<dbReference type="InterPro" id="IPR000924">
    <property type="entry name" value="Glu/Gln-tRNA-synth"/>
</dbReference>
<dbReference type="GO" id="GO:0032991">
    <property type="term" value="C:protein-containing complex"/>
    <property type="evidence" value="ECO:0007669"/>
    <property type="project" value="UniProtKB-ARBA"/>
</dbReference>
<dbReference type="PROSITE" id="PS00178">
    <property type="entry name" value="AA_TRNA_LIGASE_I"/>
    <property type="match status" value="1"/>
</dbReference>
<evidence type="ECO:0000256" key="7">
    <source>
        <dbReference type="ARBA" id="ARBA00022917"/>
    </source>
</evidence>
<organism evidence="14 15">
    <name type="scientific">Methanofollis fontis</name>
    <dbReference type="NCBI Taxonomy" id="2052832"/>
    <lineage>
        <taxon>Archaea</taxon>
        <taxon>Methanobacteriati</taxon>
        <taxon>Methanobacteriota</taxon>
        <taxon>Stenosarchaea group</taxon>
        <taxon>Methanomicrobia</taxon>
        <taxon>Methanomicrobiales</taxon>
        <taxon>Methanomicrobiaceae</taxon>
        <taxon>Methanofollis</taxon>
    </lineage>
</organism>
<dbReference type="Gene3D" id="2.40.240.10">
    <property type="entry name" value="Ribosomal Protein L25, Chain P"/>
    <property type="match status" value="1"/>
</dbReference>